<evidence type="ECO:0000256" key="11">
    <source>
        <dbReference type="ARBA" id="ARBA00033067"/>
    </source>
</evidence>
<dbReference type="OrthoDB" id="9801785at2"/>
<dbReference type="Proteomes" id="UP000243077">
    <property type="component" value="Chromosome"/>
</dbReference>
<keyword evidence="14" id="KW-1185">Reference proteome</keyword>
<dbReference type="Gene3D" id="3.90.25.10">
    <property type="entry name" value="UDP-galactose 4-epimerase, domain 1"/>
    <property type="match status" value="1"/>
</dbReference>
<dbReference type="InterPro" id="IPR005886">
    <property type="entry name" value="UDP_G4E"/>
</dbReference>
<evidence type="ECO:0000256" key="7">
    <source>
        <dbReference type="ARBA" id="ARBA00023027"/>
    </source>
</evidence>
<comment type="cofactor">
    <cofactor evidence="2">
        <name>NAD(+)</name>
        <dbReference type="ChEBI" id="CHEBI:57540"/>
    </cofactor>
</comment>
<evidence type="ECO:0000313" key="13">
    <source>
        <dbReference type="EMBL" id="AVG24557.1"/>
    </source>
</evidence>
<keyword evidence="8 13" id="KW-0413">Isomerase</keyword>
<keyword evidence="9" id="KW-0119">Carbohydrate metabolism</keyword>
<dbReference type="InterPro" id="IPR036291">
    <property type="entry name" value="NAD(P)-bd_dom_sf"/>
</dbReference>
<accession>A0A2L2BSE6</accession>
<dbReference type="EC" id="5.1.3.2" evidence="5"/>
<reference evidence="13 14" key="1">
    <citation type="submission" date="2018-02" db="EMBL/GenBank/DDBJ databases">
        <title>Complete genome of the streamlined marine actinobacterium Pontimonas salivibrio CL-TW6 adapted to coastal planktonic lifestype.</title>
        <authorList>
            <person name="Cho B.C."/>
            <person name="Hardies S.C."/>
            <person name="Jang G.I."/>
            <person name="Hwang C.Y."/>
        </authorList>
    </citation>
    <scope>NUCLEOTIDE SEQUENCE [LARGE SCALE GENOMIC DNA]</scope>
    <source>
        <strain evidence="13 14">CL-TW6</strain>
    </source>
</reference>
<dbReference type="GO" id="GO:0003978">
    <property type="term" value="F:UDP-glucose 4-epimerase activity"/>
    <property type="evidence" value="ECO:0007669"/>
    <property type="project" value="UniProtKB-EC"/>
</dbReference>
<dbReference type="RefSeq" id="WP_104914353.1">
    <property type="nucleotide sequence ID" value="NZ_CP026923.1"/>
</dbReference>
<dbReference type="EMBL" id="CP026923">
    <property type="protein sequence ID" value="AVG24557.1"/>
    <property type="molecule type" value="Genomic_DNA"/>
</dbReference>
<keyword evidence="7" id="KW-0520">NAD</keyword>
<comment type="similarity">
    <text evidence="4">Belongs to the NAD(P)-dependent epimerase/dehydratase family.</text>
</comment>
<feature type="domain" description="NAD-dependent epimerase/dehydratase" evidence="12">
    <location>
        <begin position="4"/>
        <end position="248"/>
    </location>
</feature>
<gene>
    <name evidence="13" type="ORF">C3B54_111622</name>
</gene>
<dbReference type="Pfam" id="PF01370">
    <property type="entry name" value="Epimerase"/>
    <property type="match status" value="1"/>
</dbReference>
<comment type="pathway">
    <text evidence="3">Carbohydrate metabolism; galactose metabolism.</text>
</comment>
<dbReference type="PANTHER" id="PTHR43725">
    <property type="entry name" value="UDP-GLUCOSE 4-EPIMERASE"/>
    <property type="match status" value="1"/>
</dbReference>
<dbReference type="GO" id="GO:0033499">
    <property type="term" value="P:galactose catabolic process via UDP-galactose, Leloir pathway"/>
    <property type="evidence" value="ECO:0007669"/>
    <property type="project" value="TreeGrafter"/>
</dbReference>
<evidence type="ECO:0000256" key="10">
    <source>
        <dbReference type="ARBA" id="ARBA00031367"/>
    </source>
</evidence>
<protein>
    <recommendedName>
        <fullName evidence="6">UDP-glucose 4-epimerase</fullName>
        <ecNumber evidence="5">5.1.3.2</ecNumber>
    </recommendedName>
    <alternativeName>
        <fullName evidence="11">Galactowaldenase</fullName>
    </alternativeName>
    <alternativeName>
        <fullName evidence="10">UDP-galactose 4-epimerase</fullName>
    </alternativeName>
</protein>
<evidence type="ECO:0000313" key="14">
    <source>
        <dbReference type="Proteomes" id="UP000243077"/>
    </source>
</evidence>
<organism evidence="13 14">
    <name type="scientific">Pontimonas salivibrio</name>
    <dbReference type="NCBI Taxonomy" id="1159327"/>
    <lineage>
        <taxon>Bacteria</taxon>
        <taxon>Bacillati</taxon>
        <taxon>Actinomycetota</taxon>
        <taxon>Actinomycetes</taxon>
        <taxon>Micrococcales</taxon>
        <taxon>Microbacteriaceae</taxon>
        <taxon>Pontimonas</taxon>
    </lineage>
</organism>
<dbReference type="PANTHER" id="PTHR43725:SF53">
    <property type="entry name" value="UDP-ARABINOSE 4-EPIMERASE 1"/>
    <property type="match status" value="1"/>
</dbReference>
<comment type="catalytic activity">
    <reaction evidence="1">
        <text>UDP-alpha-D-glucose = UDP-alpha-D-galactose</text>
        <dbReference type="Rhea" id="RHEA:22168"/>
        <dbReference type="ChEBI" id="CHEBI:58885"/>
        <dbReference type="ChEBI" id="CHEBI:66914"/>
        <dbReference type="EC" id="5.1.3.2"/>
    </reaction>
</comment>
<evidence type="ECO:0000256" key="3">
    <source>
        <dbReference type="ARBA" id="ARBA00004947"/>
    </source>
</evidence>
<dbReference type="Gene3D" id="3.40.50.720">
    <property type="entry name" value="NAD(P)-binding Rossmann-like Domain"/>
    <property type="match status" value="1"/>
</dbReference>
<evidence type="ECO:0000256" key="5">
    <source>
        <dbReference type="ARBA" id="ARBA00013189"/>
    </source>
</evidence>
<evidence type="ECO:0000256" key="2">
    <source>
        <dbReference type="ARBA" id="ARBA00001911"/>
    </source>
</evidence>
<dbReference type="NCBIfam" id="TIGR01179">
    <property type="entry name" value="galE"/>
    <property type="match status" value="1"/>
</dbReference>
<evidence type="ECO:0000256" key="4">
    <source>
        <dbReference type="ARBA" id="ARBA00007637"/>
    </source>
</evidence>
<evidence type="ECO:0000256" key="6">
    <source>
        <dbReference type="ARBA" id="ARBA00018569"/>
    </source>
</evidence>
<name>A0A2L2BSE6_9MICO</name>
<dbReference type="SUPFAM" id="SSF51735">
    <property type="entry name" value="NAD(P)-binding Rossmann-fold domains"/>
    <property type="match status" value="1"/>
</dbReference>
<evidence type="ECO:0000256" key="8">
    <source>
        <dbReference type="ARBA" id="ARBA00023235"/>
    </source>
</evidence>
<evidence type="ECO:0000256" key="1">
    <source>
        <dbReference type="ARBA" id="ARBA00000083"/>
    </source>
</evidence>
<proteinExistence type="inferred from homology"/>
<dbReference type="KEGG" id="psai:C3B54_111622"/>
<evidence type="ECO:0000256" key="9">
    <source>
        <dbReference type="ARBA" id="ARBA00023277"/>
    </source>
</evidence>
<dbReference type="InterPro" id="IPR001509">
    <property type="entry name" value="Epimerase_deHydtase"/>
</dbReference>
<dbReference type="UniPathway" id="UPA00214"/>
<dbReference type="AlphaFoldDB" id="A0A2L2BSE6"/>
<sequence length="324" mass="34245">MKFLVTGGAGYIGGHTVYSLVNAGHEVVVIDDLSSGRAEVLPEGVVLVRGSVTNPGALDEAFSHHVDGVIHFAGFKHAGVSVEKPLLTYDQNVVGMLRLLEAMERAGVGHIVFSSTSAVYGDVDAPVIHEDAPKNPASPYGESKLVGEWILRDQGVATGLKHCSLRYFNVVGSGVPGIYDTSPYSLLSMVFAALGRGETPGVFGTDYDTPDGTCIRDYIHVQALADAHVQVAEKLVSGQPLQGAYNLGSGTGSSVAQMMTEVARVTGIDFEPEAWPRRAGDPMKVVASGEAAARDVGWTMQQSVAEMVSSAWREYSAAHGVSRK</sequence>
<evidence type="ECO:0000259" key="12">
    <source>
        <dbReference type="Pfam" id="PF01370"/>
    </source>
</evidence>